<dbReference type="Gene3D" id="2.40.70.10">
    <property type="entry name" value="Acid Proteases"/>
    <property type="match status" value="1"/>
</dbReference>
<sequence>MEIDEDDIVWEPQLRTITLQSFYGISSPTTKLRGTIKKHTMVVMLDSGATHNFISPAMVGYLKLSIEEARGYPSRHVLHYRFYCAGAGKP</sequence>
<dbReference type="AlphaFoldDB" id="A0A0D2ZQJ7"/>
<evidence type="ECO:0000313" key="2">
    <source>
        <dbReference type="Proteomes" id="UP000032141"/>
    </source>
</evidence>
<protein>
    <submittedName>
        <fullName evidence="1">Uncharacterized protein</fullName>
    </submittedName>
</protein>
<name>A0A0D2ZQJ7_BRAOL</name>
<evidence type="ECO:0000313" key="1">
    <source>
        <dbReference type="EnsemblPlants" id="Bo00686s010.1"/>
    </source>
</evidence>
<reference evidence="1" key="2">
    <citation type="submission" date="2015-06" db="UniProtKB">
        <authorList>
            <consortium name="EnsemblPlants"/>
        </authorList>
    </citation>
    <scope>IDENTIFICATION</scope>
</reference>
<reference evidence="1" key="1">
    <citation type="journal article" date="2014" name="Genome Biol.">
        <title>Transcriptome and methylome profiling reveals relics of genome dominance in the mesopolyploid Brassica oleracea.</title>
        <authorList>
            <person name="Parkin I.A."/>
            <person name="Koh C."/>
            <person name="Tang H."/>
            <person name="Robinson S.J."/>
            <person name="Kagale S."/>
            <person name="Clarke W.E."/>
            <person name="Town C.D."/>
            <person name="Nixon J."/>
            <person name="Krishnakumar V."/>
            <person name="Bidwell S.L."/>
            <person name="Denoeud F."/>
            <person name="Belcram H."/>
            <person name="Links M.G."/>
            <person name="Just J."/>
            <person name="Clarke C."/>
            <person name="Bender T."/>
            <person name="Huebert T."/>
            <person name="Mason A.S."/>
            <person name="Pires J.C."/>
            <person name="Barker G."/>
            <person name="Moore J."/>
            <person name="Walley P.G."/>
            <person name="Manoli S."/>
            <person name="Batley J."/>
            <person name="Edwards D."/>
            <person name="Nelson M.N."/>
            <person name="Wang X."/>
            <person name="Paterson A.H."/>
            <person name="King G."/>
            <person name="Bancroft I."/>
            <person name="Chalhoub B."/>
            <person name="Sharpe A.G."/>
        </authorList>
    </citation>
    <scope>NUCLEOTIDE SEQUENCE [LARGE SCALE GENOMIC DNA]</scope>
    <source>
        <strain evidence="1">cv. TO1000</strain>
    </source>
</reference>
<organism evidence="1 2">
    <name type="scientific">Brassica oleracea var. oleracea</name>
    <dbReference type="NCBI Taxonomy" id="109376"/>
    <lineage>
        <taxon>Eukaryota</taxon>
        <taxon>Viridiplantae</taxon>
        <taxon>Streptophyta</taxon>
        <taxon>Embryophyta</taxon>
        <taxon>Tracheophyta</taxon>
        <taxon>Spermatophyta</taxon>
        <taxon>Magnoliopsida</taxon>
        <taxon>eudicotyledons</taxon>
        <taxon>Gunneridae</taxon>
        <taxon>Pentapetalae</taxon>
        <taxon>rosids</taxon>
        <taxon>malvids</taxon>
        <taxon>Brassicales</taxon>
        <taxon>Brassicaceae</taxon>
        <taxon>Brassiceae</taxon>
        <taxon>Brassica</taxon>
    </lineage>
</organism>
<dbReference type="EnsemblPlants" id="Bo00686s010.1">
    <property type="protein sequence ID" value="Bo00686s010.1"/>
    <property type="gene ID" value="Bo00686s010"/>
</dbReference>
<dbReference type="Proteomes" id="UP000032141">
    <property type="component" value="Unassembled WGS sequence"/>
</dbReference>
<dbReference type="HOGENOM" id="CLU_2443948_0_0_1"/>
<dbReference type="Gramene" id="Bo00686s010.1">
    <property type="protein sequence ID" value="Bo00686s010.1"/>
    <property type="gene ID" value="Bo00686s010"/>
</dbReference>
<keyword evidence="2" id="KW-1185">Reference proteome</keyword>
<dbReference type="Pfam" id="PF08284">
    <property type="entry name" value="RVP_2"/>
    <property type="match status" value="1"/>
</dbReference>
<proteinExistence type="predicted"/>
<dbReference type="InterPro" id="IPR021109">
    <property type="entry name" value="Peptidase_aspartic_dom_sf"/>
</dbReference>
<accession>A0A0D2ZQJ7</accession>